<sequence>MRQGLQVCCPEEIAFGHGWIDAEQLERLAAPLRKNDYGKYLHELALRGVVP</sequence>
<keyword evidence="2" id="KW-0548">Nucleotidyltransferase</keyword>
<dbReference type="Proteomes" id="UP000092503">
    <property type="component" value="Unassembled WGS sequence"/>
</dbReference>
<dbReference type="STRING" id="56449.XBLMG947_0028"/>
<dbReference type="Gene3D" id="3.90.550.10">
    <property type="entry name" value="Spore Coat Polysaccharide Biosynthesis Protein SpsA, Chain A"/>
    <property type="match status" value="1"/>
</dbReference>
<evidence type="ECO:0000256" key="1">
    <source>
        <dbReference type="ARBA" id="ARBA00022679"/>
    </source>
</evidence>
<dbReference type="AlphaFoldDB" id="A0A1C3NFW6"/>
<evidence type="ECO:0000313" key="5">
    <source>
        <dbReference type="Proteomes" id="UP000092503"/>
    </source>
</evidence>
<keyword evidence="1 4" id="KW-0808">Transferase</keyword>
<reference evidence="4 5" key="1">
    <citation type="submission" date="2016-06" db="EMBL/GenBank/DDBJ databases">
        <authorList>
            <person name="Kjaerup R.B."/>
            <person name="Dalgaard T.S."/>
            <person name="Juul-Madsen H.R."/>
        </authorList>
    </citation>
    <scope>NUCLEOTIDE SEQUENCE [LARGE SCALE GENOMIC DNA]</scope>
    <source>
        <strain evidence="4">LMG947</strain>
    </source>
</reference>
<organism evidence="4 5">
    <name type="scientific">Xanthomonas bromi</name>
    <dbReference type="NCBI Taxonomy" id="56449"/>
    <lineage>
        <taxon>Bacteria</taxon>
        <taxon>Pseudomonadati</taxon>
        <taxon>Pseudomonadota</taxon>
        <taxon>Gammaproteobacteria</taxon>
        <taxon>Lysobacterales</taxon>
        <taxon>Lysobacteraceae</taxon>
        <taxon>Xanthomonas</taxon>
    </lineage>
</organism>
<dbReference type="InterPro" id="IPR005907">
    <property type="entry name" value="G1P_thy_trans_s"/>
</dbReference>
<dbReference type="PANTHER" id="PTHR43532">
    <property type="entry name" value="GLUCOSE-1-PHOSPHATE THYMIDYLYLTRANSFERASE"/>
    <property type="match status" value="1"/>
</dbReference>
<evidence type="ECO:0000256" key="3">
    <source>
        <dbReference type="ARBA" id="ARBA00022842"/>
    </source>
</evidence>
<evidence type="ECO:0000313" key="4">
    <source>
        <dbReference type="EMBL" id="SBV49256.1"/>
    </source>
</evidence>
<dbReference type="GO" id="GO:0008879">
    <property type="term" value="F:glucose-1-phosphate thymidylyltransferase activity"/>
    <property type="evidence" value="ECO:0007669"/>
    <property type="project" value="InterPro"/>
</dbReference>
<dbReference type="PANTHER" id="PTHR43532:SF1">
    <property type="entry name" value="GLUCOSE-1-PHOSPHATE THYMIDYLYLTRANSFERASE 1"/>
    <property type="match status" value="1"/>
</dbReference>
<gene>
    <name evidence="4" type="ORF">XBLMG947_0028</name>
</gene>
<proteinExistence type="predicted"/>
<accession>A0A1C3NFW6</accession>
<evidence type="ECO:0000256" key="2">
    <source>
        <dbReference type="ARBA" id="ARBA00022695"/>
    </source>
</evidence>
<protein>
    <submittedName>
        <fullName evidence="4">Glucose-1-phosphate thymidylyltransferase</fullName>
    </submittedName>
</protein>
<keyword evidence="3" id="KW-0460">Magnesium</keyword>
<dbReference type="EMBL" id="FLTX01000002">
    <property type="protein sequence ID" value="SBV49256.1"/>
    <property type="molecule type" value="Genomic_DNA"/>
</dbReference>
<dbReference type="InterPro" id="IPR029044">
    <property type="entry name" value="Nucleotide-diphossugar_trans"/>
</dbReference>
<name>A0A1C3NFW6_9XANT</name>